<accession>A0A4Y9ADX9</accession>
<dbReference type="AlphaFoldDB" id="A0A4Y9ADX9"/>
<gene>
    <name evidence="1" type="ORF">E4U82_04600</name>
</gene>
<name>A0A4Y9ADX9_9BACI</name>
<dbReference type="Pfam" id="PF11116">
    <property type="entry name" value="DUF2624"/>
    <property type="match status" value="1"/>
</dbReference>
<protein>
    <submittedName>
        <fullName evidence="1">DUF2624 domain-containing protein</fullName>
    </submittedName>
</protein>
<sequence>MSTFIKQLVTKKLRKLSPDELLHYAHQYHFSITKKQANEITAYLRQNPIEPFDPAYRDKMFKDLARITDQETSNKAQTLFQEIIKSYGLEGYFK</sequence>
<evidence type="ECO:0000313" key="2">
    <source>
        <dbReference type="Proteomes" id="UP000298484"/>
    </source>
</evidence>
<keyword evidence="2" id="KW-1185">Reference proteome</keyword>
<comment type="caution">
    <text evidence="1">The sequence shown here is derived from an EMBL/GenBank/DDBJ whole genome shotgun (WGS) entry which is preliminary data.</text>
</comment>
<reference evidence="1 2" key="1">
    <citation type="submission" date="2019-03" db="EMBL/GenBank/DDBJ databases">
        <title>Genome sequence of Lentibacillus salicampi ATCC BAA-719.</title>
        <authorList>
            <person name="Maclea K.S."/>
            <person name="Simoes Junior M."/>
        </authorList>
    </citation>
    <scope>NUCLEOTIDE SEQUENCE [LARGE SCALE GENOMIC DNA]</scope>
    <source>
        <strain evidence="1 2">ATCC BAA-719</strain>
    </source>
</reference>
<dbReference type="InterPro" id="IPR020277">
    <property type="entry name" value="DUF2624"/>
</dbReference>
<evidence type="ECO:0000313" key="1">
    <source>
        <dbReference type="EMBL" id="TFJ94099.1"/>
    </source>
</evidence>
<dbReference type="EMBL" id="SRHY01000003">
    <property type="protein sequence ID" value="TFJ94099.1"/>
    <property type="molecule type" value="Genomic_DNA"/>
</dbReference>
<proteinExistence type="predicted"/>
<organism evidence="1 2">
    <name type="scientific">Lentibacillus salicampi</name>
    <dbReference type="NCBI Taxonomy" id="175306"/>
    <lineage>
        <taxon>Bacteria</taxon>
        <taxon>Bacillati</taxon>
        <taxon>Bacillota</taxon>
        <taxon>Bacilli</taxon>
        <taxon>Bacillales</taxon>
        <taxon>Bacillaceae</taxon>
        <taxon>Lentibacillus</taxon>
    </lineage>
</organism>
<dbReference type="Proteomes" id="UP000298484">
    <property type="component" value="Unassembled WGS sequence"/>
</dbReference>
<dbReference type="OrthoDB" id="2969753at2"/>
<dbReference type="RefSeq" id="WP_135108899.1">
    <property type="nucleotide sequence ID" value="NZ_SRHY01000003.1"/>
</dbReference>